<reference evidence="1" key="1">
    <citation type="submission" date="2021-02" db="EMBL/GenBank/DDBJ databases">
        <authorList>
            <person name="Nowell W R."/>
        </authorList>
    </citation>
    <scope>NUCLEOTIDE SEQUENCE</scope>
</reference>
<gene>
    <name evidence="1" type="ORF">GPM918_LOCUS2695</name>
    <name evidence="2" type="ORF">SRO942_LOCUS2695</name>
</gene>
<accession>A0A813RK25</accession>
<dbReference type="EMBL" id="CAJOBC010000306">
    <property type="protein sequence ID" value="CAF3568951.1"/>
    <property type="molecule type" value="Genomic_DNA"/>
</dbReference>
<evidence type="ECO:0000313" key="2">
    <source>
        <dbReference type="EMBL" id="CAF3568951.1"/>
    </source>
</evidence>
<dbReference type="Proteomes" id="UP000681722">
    <property type="component" value="Unassembled WGS sequence"/>
</dbReference>
<evidence type="ECO:0000313" key="3">
    <source>
        <dbReference type="Proteomes" id="UP000663829"/>
    </source>
</evidence>
<name>A0A813RK25_9BILA</name>
<evidence type="ECO:0000313" key="1">
    <source>
        <dbReference type="EMBL" id="CAF0785270.1"/>
    </source>
</evidence>
<comment type="caution">
    <text evidence="1">The sequence shown here is derived from an EMBL/GenBank/DDBJ whole genome shotgun (WGS) entry which is preliminary data.</text>
</comment>
<protein>
    <submittedName>
        <fullName evidence="1">Uncharacterized protein</fullName>
    </submittedName>
</protein>
<proteinExistence type="predicted"/>
<dbReference type="EMBL" id="CAJNOQ010000306">
    <property type="protein sequence ID" value="CAF0785270.1"/>
    <property type="molecule type" value="Genomic_DNA"/>
</dbReference>
<dbReference type="AlphaFoldDB" id="A0A813RK25"/>
<keyword evidence="3" id="KW-1185">Reference proteome</keyword>
<organism evidence="1 3">
    <name type="scientific">Didymodactylos carnosus</name>
    <dbReference type="NCBI Taxonomy" id="1234261"/>
    <lineage>
        <taxon>Eukaryota</taxon>
        <taxon>Metazoa</taxon>
        <taxon>Spiralia</taxon>
        <taxon>Gnathifera</taxon>
        <taxon>Rotifera</taxon>
        <taxon>Eurotatoria</taxon>
        <taxon>Bdelloidea</taxon>
        <taxon>Philodinida</taxon>
        <taxon>Philodinidae</taxon>
        <taxon>Didymodactylos</taxon>
    </lineage>
</organism>
<dbReference type="OrthoDB" id="10034542at2759"/>
<dbReference type="Proteomes" id="UP000663829">
    <property type="component" value="Unassembled WGS sequence"/>
</dbReference>
<sequence length="256" mass="30170">MTTATAAATKAASVIKLSNGSEKKWSEVLTSNRRHAIQLPIDLKKYEKDAQRTQNSHRRHRNQIESNWSKKHETWYHEDFIFRERLRQQLKPITRRFRRVGTQPTIGEINDNKVTDIRKQNDNTNRGKFILPGNRNENEIYSWLNNETTRKTQFFETSSSLPLQLTKLKCTKIIGKREPRLYSHIHGPFLDCVERFLKRQPQNIEKGIKAEDMTEYKNKIKIAIDDARDRTTLATKKFQESLVQDESEDSDYDDGY</sequence>